<evidence type="ECO:0000313" key="3">
    <source>
        <dbReference type="Proteomes" id="UP001596058"/>
    </source>
</evidence>
<keyword evidence="3" id="KW-1185">Reference proteome</keyword>
<dbReference type="RefSeq" id="WP_379522601.1">
    <property type="nucleotide sequence ID" value="NZ_JBHSPA010000089.1"/>
</dbReference>
<name>A0ABW1D7I8_9ACTN</name>
<feature type="region of interest" description="Disordered" evidence="1">
    <location>
        <begin position="55"/>
        <end position="78"/>
    </location>
</feature>
<dbReference type="EMBL" id="JBHSPA010000089">
    <property type="protein sequence ID" value="MFC5833175.1"/>
    <property type="molecule type" value="Genomic_DNA"/>
</dbReference>
<accession>A0ABW1D7I8</accession>
<comment type="caution">
    <text evidence="2">The sequence shown here is derived from an EMBL/GenBank/DDBJ whole genome shotgun (WGS) entry which is preliminary data.</text>
</comment>
<evidence type="ECO:0000313" key="2">
    <source>
        <dbReference type="EMBL" id="MFC5833175.1"/>
    </source>
</evidence>
<reference evidence="3" key="1">
    <citation type="journal article" date="2019" name="Int. J. Syst. Evol. Microbiol.">
        <title>The Global Catalogue of Microorganisms (GCM) 10K type strain sequencing project: providing services to taxonomists for standard genome sequencing and annotation.</title>
        <authorList>
            <consortium name="The Broad Institute Genomics Platform"/>
            <consortium name="The Broad Institute Genome Sequencing Center for Infectious Disease"/>
            <person name="Wu L."/>
            <person name="Ma J."/>
        </authorList>
    </citation>
    <scope>NUCLEOTIDE SEQUENCE [LARGE SCALE GENOMIC DNA]</scope>
    <source>
        <strain evidence="3">CCUG 53903</strain>
    </source>
</reference>
<dbReference type="Proteomes" id="UP001596058">
    <property type="component" value="Unassembled WGS sequence"/>
</dbReference>
<organism evidence="2 3">
    <name type="scientific">Nonomuraea insulae</name>
    <dbReference type="NCBI Taxonomy" id="1616787"/>
    <lineage>
        <taxon>Bacteria</taxon>
        <taxon>Bacillati</taxon>
        <taxon>Actinomycetota</taxon>
        <taxon>Actinomycetes</taxon>
        <taxon>Streptosporangiales</taxon>
        <taxon>Streptosporangiaceae</taxon>
        <taxon>Nonomuraea</taxon>
    </lineage>
</organism>
<proteinExistence type="predicted"/>
<protein>
    <submittedName>
        <fullName evidence="2">Uncharacterized protein</fullName>
    </submittedName>
</protein>
<evidence type="ECO:0000256" key="1">
    <source>
        <dbReference type="SAM" id="MobiDB-lite"/>
    </source>
</evidence>
<gene>
    <name evidence="2" type="ORF">ACFPZ3_55790</name>
</gene>
<sequence>MSADLRALVYTHPSHDIARGLDGQGWPCITATLQRPITTAMRAAGVQQVVEEPDVPTMASTLSDQARRIRRTRNNRAS</sequence>
<feature type="compositionally biased region" description="Basic residues" evidence="1">
    <location>
        <begin position="68"/>
        <end position="78"/>
    </location>
</feature>